<evidence type="ECO:0000256" key="1">
    <source>
        <dbReference type="ARBA" id="ARBA00007596"/>
    </source>
</evidence>
<evidence type="ECO:0000313" key="6">
    <source>
        <dbReference type="EMBL" id="TWT87872.1"/>
    </source>
</evidence>
<dbReference type="HAMAP" id="MF_00294">
    <property type="entry name" value="Ribosomal_bL33"/>
    <property type="match status" value="1"/>
</dbReference>
<dbReference type="InterPro" id="IPR038584">
    <property type="entry name" value="Ribosomal_bL33_sf"/>
</dbReference>
<dbReference type="EMBL" id="SJPN01000031">
    <property type="protein sequence ID" value="TWT87872.1"/>
    <property type="molecule type" value="Genomic_DNA"/>
</dbReference>
<protein>
    <recommendedName>
        <fullName evidence="4 5">Large ribosomal subunit protein bL33</fullName>
    </recommendedName>
</protein>
<dbReference type="GO" id="GO:0005737">
    <property type="term" value="C:cytoplasm"/>
    <property type="evidence" value="ECO:0007669"/>
    <property type="project" value="UniProtKB-ARBA"/>
</dbReference>
<comment type="caution">
    <text evidence="6">The sequence shown here is derived from an EMBL/GenBank/DDBJ whole genome shotgun (WGS) entry which is preliminary data.</text>
</comment>
<evidence type="ECO:0000313" key="7">
    <source>
        <dbReference type="Proteomes" id="UP000320176"/>
    </source>
</evidence>
<accession>A0A5C5ZKF7</accession>
<dbReference type="Proteomes" id="UP000320176">
    <property type="component" value="Unassembled WGS sequence"/>
</dbReference>
<dbReference type="SUPFAM" id="SSF57829">
    <property type="entry name" value="Zn-binding ribosomal proteins"/>
    <property type="match status" value="1"/>
</dbReference>
<dbReference type="GO" id="GO:1990904">
    <property type="term" value="C:ribonucleoprotein complex"/>
    <property type="evidence" value="ECO:0007669"/>
    <property type="project" value="UniProtKB-KW"/>
</dbReference>
<evidence type="ECO:0000256" key="2">
    <source>
        <dbReference type="ARBA" id="ARBA00022980"/>
    </source>
</evidence>
<name>A0A5C5ZKF7_9BACT</name>
<dbReference type="NCBIfam" id="TIGR01023">
    <property type="entry name" value="rpmG_bact"/>
    <property type="match status" value="1"/>
</dbReference>
<organism evidence="6 7">
    <name type="scientific">Stieleria varia</name>
    <dbReference type="NCBI Taxonomy" id="2528005"/>
    <lineage>
        <taxon>Bacteria</taxon>
        <taxon>Pseudomonadati</taxon>
        <taxon>Planctomycetota</taxon>
        <taxon>Planctomycetia</taxon>
        <taxon>Pirellulales</taxon>
        <taxon>Pirellulaceae</taxon>
        <taxon>Stieleria</taxon>
    </lineage>
</organism>
<dbReference type="NCBIfam" id="NF001764">
    <property type="entry name" value="PRK00504.1"/>
    <property type="match status" value="1"/>
</dbReference>
<dbReference type="Gene3D" id="2.20.28.120">
    <property type="entry name" value="Ribosomal protein L33"/>
    <property type="match status" value="1"/>
</dbReference>
<evidence type="ECO:0000256" key="4">
    <source>
        <dbReference type="ARBA" id="ARBA00035176"/>
    </source>
</evidence>
<dbReference type="Pfam" id="PF00471">
    <property type="entry name" value="Ribosomal_L33"/>
    <property type="match status" value="1"/>
</dbReference>
<dbReference type="RefSeq" id="WP_146523807.1">
    <property type="nucleotide sequence ID" value="NZ_CP151726.1"/>
</dbReference>
<evidence type="ECO:0000256" key="5">
    <source>
        <dbReference type="HAMAP-Rule" id="MF_00294"/>
    </source>
</evidence>
<comment type="similarity">
    <text evidence="1 5">Belongs to the bacterial ribosomal protein bL33 family.</text>
</comment>
<reference evidence="6 7" key="1">
    <citation type="submission" date="2019-02" db="EMBL/GenBank/DDBJ databases">
        <title>Deep-cultivation of Planctomycetes and their phenomic and genomic characterization uncovers novel biology.</title>
        <authorList>
            <person name="Wiegand S."/>
            <person name="Jogler M."/>
            <person name="Boedeker C."/>
            <person name="Pinto D."/>
            <person name="Vollmers J."/>
            <person name="Rivas-Marin E."/>
            <person name="Kohn T."/>
            <person name="Peeters S.H."/>
            <person name="Heuer A."/>
            <person name="Rast P."/>
            <person name="Oberbeckmann S."/>
            <person name="Bunk B."/>
            <person name="Jeske O."/>
            <person name="Meyerdierks A."/>
            <person name="Storesund J.E."/>
            <person name="Kallscheuer N."/>
            <person name="Luecker S."/>
            <person name="Lage O.M."/>
            <person name="Pohl T."/>
            <person name="Merkel B.J."/>
            <person name="Hornburger P."/>
            <person name="Mueller R.-W."/>
            <person name="Bruemmer F."/>
            <person name="Labrenz M."/>
            <person name="Spormann A.M."/>
            <person name="Op Den Camp H."/>
            <person name="Overmann J."/>
            <person name="Amann R."/>
            <person name="Jetten M.S.M."/>
            <person name="Mascher T."/>
            <person name="Medema M.H."/>
            <person name="Devos D.P."/>
            <person name="Kaster A.-K."/>
            <person name="Ovreas L."/>
            <person name="Rohde M."/>
            <person name="Galperin M.Y."/>
            <person name="Jogler C."/>
        </authorList>
    </citation>
    <scope>NUCLEOTIDE SEQUENCE [LARGE SCALE GENOMIC DNA]</scope>
    <source>
        <strain evidence="6 7">Pla52n</strain>
    </source>
</reference>
<gene>
    <name evidence="6" type="primary">rpmG2</name>
    <name evidence="5" type="synonym">rpmG</name>
    <name evidence="6" type="ORF">Pla52n_69800</name>
</gene>
<dbReference type="GO" id="GO:0006412">
    <property type="term" value="P:translation"/>
    <property type="evidence" value="ECO:0007669"/>
    <property type="project" value="UniProtKB-UniRule"/>
</dbReference>
<dbReference type="OrthoDB" id="197660at2"/>
<dbReference type="InterPro" id="IPR001705">
    <property type="entry name" value="Ribosomal_bL33"/>
</dbReference>
<dbReference type="GO" id="GO:0005840">
    <property type="term" value="C:ribosome"/>
    <property type="evidence" value="ECO:0007669"/>
    <property type="project" value="UniProtKB-KW"/>
</dbReference>
<sequence length="55" mass="6538">MAGRSKKKAETIFLVCEETGDYNYTLKRKPGGEKLRLKKYCPRVRKHTWHAEKKK</sequence>
<evidence type="ECO:0000256" key="3">
    <source>
        <dbReference type="ARBA" id="ARBA00023274"/>
    </source>
</evidence>
<dbReference type="InterPro" id="IPR011332">
    <property type="entry name" value="Ribosomal_zn-bd"/>
</dbReference>
<dbReference type="GO" id="GO:0003735">
    <property type="term" value="F:structural constituent of ribosome"/>
    <property type="evidence" value="ECO:0007669"/>
    <property type="project" value="InterPro"/>
</dbReference>
<keyword evidence="2 5" id="KW-0689">Ribosomal protein</keyword>
<keyword evidence="7" id="KW-1185">Reference proteome</keyword>
<keyword evidence="3 5" id="KW-0687">Ribonucleoprotein</keyword>
<dbReference type="AlphaFoldDB" id="A0A5C5ZKF7"/>
<proteinExistence type="inferred from homology"/>